<feature type="signal peptide" evidence="2">
    <location>
        <begin position="1"/>
        <end position="22"/>
    </location>
</feature>
<feature type="compositionally biased region" description="Low complexity" evidence="1">
    <location>
        <begin position="138"/>
        <end position="148"/>
    </location>
</feature>
<feature type="domain" description="Transcriptional adapter 2-alpha/beta-like" evidence="3">
    <location>
        <begin position="267"/>
        <end position="331"/>
    </location>
</feature>
<evidence type="ECO:0000313" key="4">
    <source>
        <dbReference type="EMBL" id="KAF4662876.1"/>
    </source>
</evidence>
<dbReference type="GO" id="GO:0003682">
    <property type="term" value="F:chromatin binding"/>
    <property type="evidence" value="ECO:0007669"/>
    <property type="project" value="TreeGrafter"/>
</dbReference>
<feature type="region of interest" description="Disordered" evidence="1">
    <location>
        <begin position="401"/>
        <end position="423"/>
    </location>
</feature>
<proteinExistence type="predicted"/>
<feature type="compositionally biased region" description="Basic residues" evidence="1">
    <location>
        <begin position="592"/>
        <end position="604"/>
    </location>
</feature>
<dbReference type="EMBL" id="JABANN010000306">
    <property type="protein sequence ID" value="KAF4662876.1"/>
    <property type="molecule type" value="Genomic_DNA"/>
</dbReference>
<reference evidence="4 5" key="1">
    <citation type="submission" date="2020-04" db="EMBL/GenBank/DDBJ databases">
        <title>Perkinsus olseni comparative genomics.</title>
        <authorList>
            <person name="Bogema D.R."/>
        </authorList>
    </citation>
    <scope>NUCLEOTIDE SEQUENCE [LARGE SCALE GENOMIC DNA]</scope>
    <source>
        <strain evidence="4">ATCC PRA-31</strain>
    </source>
</reference>
<feature type="chain" id="PRO_5029636468" evidence="2">
    <location>
        <begin position="23"/>
        <end position="2044"/>
    </location>
</feature>
<feature type="compositionally biased region" description="Acidic residues" evidence="1">
    <location>
        <begin position="1970"/>
        <end position="1995"/>
    </location>
</feature>
<dbReference type="InterPro" id="IPR055141">
    <property type="entry name" value="TADA2A_B-like_dom"/>
</dbReference>
<feature type="compositionally biased region" description="Polar residues" evidence="1">
    <location>
        <begin position="939"/>
        <end position="949"/>
    </location>
</feature>
<feature type="compositionally biased region" description="Acidic residues" evidence="1">
    <location>
        <begin position="1880"/>
        <end position="1892"/>
    </location>
</feature>
<name>A0A7J6LUP8_PEROL</name>
<feature type="compositionally biased region" description="Acidic residues" evidence="1">
    <location>
        <begin position="1947"/>
        <end position="1960"/>
    </location>
</feature>
<feature type="compositionally biased region" description="Acidic residues" evidence="1">
    <location>
        <begin position="2008"/>
        <end position="2019"/>
    </location>
</feature>
<gene>
    <name evidence="4" type="primary">TADA2A</name>
    <name evidence="4" type="ORF">FOL46_005099</name>
</gene>
<dbReference type="GO" id="GO:0006357">
    <property type="term" value="P:regulation of transcription by RNA polymerase II"/>
    <property type="evidence" value="ECO:0007669"/>
    <property type="project" value="TreeGrafter"/>
</dbReference>
<dbReference type="Pfam" id="PF22941">
    <property type="entry name" value="TADA2A-like_3rd"/>
    <property type="match status" value="1"/>
</dbReference>
<dbReference type="Proteomes" id="UP000572268">
    <property type="component" value="Unassembled WGS sequence"/>
</dbReference>
<dbReference type="GO" id="GO:0005634">
    <property type="term" value="C:nucleus"/>
    <property type="evidence" value="ECO:0007669"/>
    <property type="project" value="TreeGrafter"/>
</dbReference>
<feature type="region of interest" description="Disordered" evidence="1">
    <location>
        <begin position="892"/>
        <end position="989"/>
    </location>
</feature>
<feature type="region of interest" description="Disordered" evidence="1">
    <location>
        <begin position="592"/>
        <end position="620"/>
    </location>
</feature>
<dbReference type="GO" id="GO:0003713">
    <property type="term" value="F:transcription coactivator activity"/>
    <property type="evidence" value="ECO:0007669"/>
    <property type="project" value="TreeGrafter"/>
</dbReference>
<feature type="compositionally biased region" description="Low complexity" evidence="1">
    <location>
        <begin position="409"/>
        <end position="418"/>
    </location>
</feature>
<evidence type="ECO:0000256" key="2">
    <source>
        <dbReference type="SAM" id="SignalP"/>
    </source>
</evidence>
<keyword evidence="2" id="KW-0732">Signal</keyword>
<organism evidence="4 5">
    <name type="scientific">Perkinsus olseni</name>
    <name type="common">Perkinsus atlanticus</name>
    <dbReference type="NCBI Taxonomy" id="32597"/>
    <lineage>
        <taxon>Eukaryota</taxon>
        <taxon>Sar</taxon>
        <taxon>Alveolata</taxon>
        <taxon>Perkinsozoa</taxon>
        <taxon>Perkinsea</taxon>
        <taxon>Perkinsida</taxon>
        <taxon>Perkinsidae</taxon>
        <taxon>Perkinsus</taxon>
    </lineage>
</organism>
<evidence type="ECO:0000313" key="5">
    <source>
        <dbReference type="Proteomes" id="UP000572268"/>
    </source>
</evidence>
<protein>
    <submittedName>
        <fullName evidence="4">Transcriptional adapter 2-alpha</fullName>
    </submittedName>
</protein>
<dbReference type="PANTHER" id="PTHR12374">
    <property type="entry name" value="TRANSCRIPTIONAL ADAPTOR 2 ADA2 -RELATED"/>
    <property type="match status" value="1"/>
</dbReference>
<feature type="region of interest" description="Disordered" evidence="1">
    <location>
        <begin position="1873"/>
        <end position="2044"/>
    </location>
</feature>
<feature type="compositionally biased region" description="Polar residues" evidence="1">
    <location>
        <begin position="916"/>
        <end position="929"/>
    </location>
</feature>
<accession>A0A7J6LUP8</accession>
<evidence type="ECO:0000259" key="3">
    <source>
        <dbReference type="Pfam" id="PF22941"/>
    </source>
</evidence>
<evidence type="ECO:0000256" key="1">
    <source>
        <dbReference type="SAM" id="MobiDB-lite"/>
    </source>
</evidence>
<comment type="caution">
    <text evidence="4">The sequence shown here is derived from an EMBL/GenBank/DDBJ whole genome shotgun (WGS) entry which is preliminary data.</text>
</comment>
<feature type="compositionally biased region" description="Low complexity" evidence="1">
    <location>
        <begin position="905"/>
        <end position="915"/>
    </location>
</feature>
<dbReference type="PANTHER" id="PTHR12374:SF20">
    <property type="entry name" value="TRANSCRIPTIONAL ADAPTER 2-ALPHA"/>
    <property type="match status" value="1"/>
</dbReference>
<dbReference type="GO" id="GO:0006338">
    <property type="term" value="P:chromatin remodeling"/>
    <property type="evidence" value="ECO:0007669"/>
    <property type="project" value="TreeGrafter"/>
</dbReference>
<feature type="region of interest" description="Disordered" evidence="1">
    <location>
        <begin position="122"/>
        <end position="148"/>
    </location>
</feature>
<sequence length="2044" mass="224075">MGRCRICRLGALLGWRVQLYFFECITFPGERELEELGRISSIHLLKVEEPIINFCIKMGAPEPEQEGGDLRTTCYNCGVSLLKDEGHIRCKGKDYCGTCFAASDTNRQEPYLVIPSLNFVPSRDSQCSQDTPIPAENDPPSASGPPDASIWTVADTLALLDAVAKVGVGSWDDVLARMHQAGAGSSKEITSSQCRSWFMLLYSTWEASSSSGKATKDSIAGQVLGADGHCSVMNPMADHEGPVVDSVLGKRKRDASSGSDLDKYIPGYTPRRGDFEVDYDDCAELLLADMEFQPNERPEDVKIKVDVLLAYNARLSLREQMKRYVVAREMVLQQPPPPAYPRSGGGVPPPPPVNAQTRAGQILNRLFRPVERFFDSKGECDEFKQLLLEEQRITHRLEELEGPSRDSTAAAAADAAAARSQQGSIPDAWMRKHVLRKRRVNKDIVKSECVKNLGEQELQWCREVDVSPHHFALVRDALVREAVKGSPEGGGSSSGPRPLVLKVSRAEPLSRTFKFEVVSGEDKTFAAPPKPEASGLLQTMRVTIAAVGLLACLLLVLPSEGSVYFHKGYPEPADDLNGFDVETDVVMPVAMRRRSSGVSSRRRASSTSSRRSDAEVFGLDTELEPTEDTELLSERRRSGHVSIWSTGSVGMSVTDLRASGQERLTCQEQGAVKIRPFAPPVNGTWEPHFIQRTLTINEKSFGWKDVKNFLKVQKLPERRHPNKPTTFTFNSWTPLATQKYAAFAVQVPSLPYTIDGEGAQEVGKVQKLCGLKKKRHSSTHYITVCTVKLTELPQAFIDPKSGLPTIKMKAGSVVTQITADMTIEFLYDSSEEAYGAFMAHALMLEDLYKSRQGADKKGKSSNVTVVEHVLRSGVNGTKPLGDPWWFTAVPTTEADTTRPTPPNSPAMSASSSATTRHPSAGSNPSIPRHSTTDDAKSQARASSGSPRPSTTEDAKPEAAQSTAPSTPTSPRRSATASTATSPRQSAADDNSVFSLHLSDSSPTTPKRSSAASISSTLNAIEDADPGTPLLNYTRLPPLNLQVVGYDFFARQGVSVNWMADVDIAPRACVPYTSYNGEEMMFTPIYAGFGGEEMNARMSMYMVQYGATERECRALMEVLTLTPIFYSDYVDGENEQTEIVKEDKMLVTELTKIVLSKTMGRARREVILIPRYLLDDVDVHVAVGVKRRACVHWPCLAVLCGKAVYGHHMTNSPPSLSWTLYAGCLLFVYLTAPLEVHATEPIVTSTVLHRHVEIPKNDIDISFQEWETAKSFPHQVKLKMPTTAAVNGQEESIRKLQELCGKGGGDQGGKPRSDVQLCEVTIKSPPKCHQSDDGGWVITMDSAITEKKKRRGSGGAPSVRLTYHYAAAGGQREFVSHFVDLWNAYHLKKGKNKKKMPIPKEYDEVLRRAGYNQKTKHIDLSNSGLTVEVGEGETREVAGLFVYKFNDRGSAASVRGKKLGVLWYQPDDKILACKDDKGEVVQVSNVVMERGACKREEEAGLFSSRARGFLKKRDVKYSIVFDQTTSDFGSCRDAIETISSFVHFEDDIIEGVGDLFNLDANLHKRGGATSPAREAPKKFKVDLGGNLPIPLTSSLQAHISIGAMAKVNRGFAARKATPKRGVQKDAKIDFKKGTITTDLFPHRPGAVKVVPGSWKEFSGGSTGKETFTGNVKVTYGKKAALQQEVKLEVEGADTATLNQLRRALGVPLAVEEEATFGVASHDGHSAGANIEVAPADAVRAVAPARPKTTYDVNFKVTKKNAKKALGDEKKVKKYFLKTDLATPSKIDSDGNIQTDVVLREGKMRPRVVVASEPARWQVTDHSATGPVRIWKDKKKFKEFIVTLQFPHTPRSIFEGIFKGHDLAAISKQAVSPVITERTEREIEDDDDDDDDDGAIERQPPVPLEGAVEQRRIDDDDDDSLMINEGGDESLVSGDDDGYRSSGGTNERGDDDDYDEEEEEGEMIGVGQIEALVDENSTDDTGEDDDEFEEEQESDISEEGKASLSNSSVVDDDFNDDDSDENLMGMFGDNAGSVDSDGNLVFSFDE</sequence>
<feature type="compositionally biased region" description="Polar residues" evidence="1">
    <location>
        <begin position="959"/>
        <end position="989"/>
    </location>
</feature>